<evidence type="ECO:0000256" key="2">
    <source>
        <dbReference type="ARBA" id="ARBA00022980"/>
    </source>
</evidence>
<dbReference type="SMART" id="SM00316">
    <property type="entry name" value="S1"/>
    <property type="match status" value="2"/>
</dbReference>
<dbReference type="KEGG" id="carl:PXC00_05875"/>
<dbReference type="SUPFAM" id="SSF50249">
    <property type="entry name" value="Nucleic acid-binding proteins"/>
    <property type="match status" value="2"/>
</dbReference>
<dbReference type="GO" id="GO:0006412">
    <property type="term" value="P:translation"/>
    <property type="evidence" value="ECO:0007669"/>
    <property type="project" value="TreeGrafter"/>
</dbReference>
<comment type="similarity">
    <text evidence="1">Belongs to the bacterial ribosomal protein bS1 family.</text>
</comment>
<reference evidence="5" key="1">
    <citation type="submission" date="2023-09" db="EMBL/GenBank/DDBJ databases">
        <authorList>
            <person name="Zeng C."/>
        </authorList>
    </citation>
    <scope>NUCLEOTIDE SEQUENCE</scope>
    <source>
        <strain evidence="5">ZCY20-5</strain>
    </source>
</reference>
<evidence type="ECO:0000313" key="5">
    <source>
        <dbReference type="EMBL" id="WOC33394.1"/>
    </source>
</evidence>
<reference evidence="5" key="2">
    <citation type="submission" date="2024-06" db="EMBL/GenBank/DDBJ databases">
        <title>Caproicibacterium argilliputei sp. nov, a novel caproic acid producing anaerobic bacterium isolated from pit mud.</title>
        <authorList>
            <person name="Xia S."/>
        </authorList>
    </citation>
    <scope>NUCLEOTIDE SEQUENCE</scope>
    <source>
        <strain evidence="5">ZCY20-5</strain>
    </source>
</reference>
<evidence type="ECO:0000313" key="6">
    <source>
        <dbReference type="Proteomes" id="UP001300604"/>
    </source>
</evidence>
<dbReference type="PROSITE" id="PS50126">
    <property type="entry name" value="S1"/>
    <property type="match status" value="2"/>
</dbReference>
<dbReference type="Pfam" id="PF00575">
    <property type="entry name" value="S1"/>
    <property type="match status" value="1"/>
</dbReference>
<evidence type="ECO:0000256" key="1">
    <source>
        <dbReference type="ARBA" id="ARBA00006767"/>
    </source>
</evidence>
<feature type="domain" description="S1 motif" evidence="4">
    <location>
        <begin position="125"/>
        <end position="192"/>
    </location>
</feature>
<protein>
    <submittedName>
        <fullName evidence="5">S1 RNA-binding domain-containing protein</fullName>
    </submittedName>
</protein>
<proteinExistence type="inferred from homology"/>
<evidence type="ECO:0000259" key="4">
    <source>
        <dbReference type="PROSITE" id="PS50126"/>
    </source>
</evidence>
<feature type="domain" description="S1 motif" evidence="4">
    <location>
        <begin position="208"/>
        <end position="234"/>
    </location>
</feature>
<accession>A0AA97DAS2</accession>
<dbReference type="Proteomes" id="UP001300604">
    <property type="component" value="Chromosome"/>
</dbReference>
<sequence length="310" mass="34496">MFGYEPEGWRLEQAENRAALRTPAALAQAARAGQILESRAILCDSEHNLVVNLGCMQGIIPREEGAMGIREGTVRDIALLSRVNRPVCFYITGFSEENGHTTALLSRRAAQEACWRDYLSKLIPGDVLDARITHLEPFGAFVDIGCGIVALMPIDAISVSRIEHPRQRFTTGMDIRAVVRSIEGRRITLSQRELLGTWEENAAHFHSGETVGGIVRSIEPYGIFVELTPNLAGLAECRESVTTGQQASVYIKSILPARMKVKLVIIDTFDLKSKPEPPHYYFTGDHMDHFLYSPPESSKIIETVFTKEEN</sequence>
<dbReference type="AlphaFoldDB" id="A0AA97DAS2"/>
<evidence type="ECO:0000256" key="3">
    <source>
        <dbReference type="ARBA" id="ARBA00023274"/>
    </source>
</evidence>
<organism evidence="5 6">
    <name type="scientific">Caproicibacterium argilliputei</name>
    <dbReference type="NCBI Taxonomy" id="3030016"/>
    <lineage>
        <taxon>Bacteria</taxon>
        <taxon>Bacillati</taxon>
        <taxon>Bacillota</taxon>
        <taxon>Clostridia</taxon>
        <taxon>Eubacteriales</taxon>
        <taxon>Oscillospiraceae</taxon>
        <taxon>Caproicibacterium</taxon>
    </lineage>
</organism>
<keyword evidence="2" id="KW-0689">Ribosomal protein</keyword>
<dbReference type="RefSeq" id="WP_275845793.1">
    <property type="nucleotide sequence ID" value="NZ_CP135996.1"/>
</dbReference>
<keyword evidence="6" id="KW-1185">Reference proteome</keyword>
<keyword evidence="3" id="KW-0687">Ribonucleoprotein</keyword>
<gene>
    <name evidence="5" type="ORF">PXC00_05875</name>
</gene>
<dbReference type="Gene3D" id="2.40.50.140">
    <property type="entry name" value="Nucleic acid-binding proteins"/>
    <property type="match status" value="2"/>
</dbReference>
<dbReference type="PANTHER" id="PTHR10724:SF7">
    <property type="entry name" value="SMALL RIBOSOMAL SUBUNIT PROTEIN BS1C"/>
    <property type="match status" value="1"/>
</dbReference>
<dbReference type="PANTHER" id="PTHR10724">
    <property type="entry name" value="30S RIBOSOMAL PROTEIN S1"/>
    <property type="match status" value="1"/>
</dbReference>
<dbReference type="GO" id="GO:0003729">
    <property type="term" value="F:mRNA binding"/>
    <property type="evidence" value="ECO:0007669"/>
    <property type="project" value="TreeGrafter"/>
</dbReference>
<dbReference type="InterPro" id="IPR003029">
    <property type="entry name" value="S1_domain"/>
</dbReference>
<dbReference type="GO" id="GO:0003735">
    <property type="term" value="F:structural constituent of ribosome"/>
    <property type="evidence" value="ECO:0007669"/>
    <property type="project" value="TreeGrafter"/>
</dbReference>
<dbReference type="InterPro" id="IPR050437">
    <property type="entry name" value="Ribos_protein_bS1-like"/>
</dbReference>
<name>A0AA97DAS2_9FIRM</name>
<dbReference type="GO" id="GO:0022627">
    <property type="term" value="C:cytosolic small ribosomal subunit"/>
    <property type="evidence" value="ECO:0007669"/>
    <property type="project" value="TreeGrafter"/>
</dbReference>
<dbReference type="EMBL" id="CP135996">
    <property type="protein sequence ID" value="WOC33394.1"/>
    <property type="molecule type" value="Genomic_DNA"/>
</dbReference>
<dbReference type="InterPro" id="IPR012340">
    <property type="entry name" value="NA-bd_OB-fold"/>
</dbReference>